<evidence type="ECO:0000256" key="3">
    <source>
        <dbReference type="ARBA" id="ARBA00022490"/>
    </source>
</evidence>
<keyword evidence="4" id="KW-0969">Cilium</keyword>
<dbReference type="Gene3D" id="3.40.50.300">
    <property type="entry name" value="P-loop containing nucleotide triphosphate hydrolases"/>
    <property type="match status" value="1"/>
</dbReference>
<feature type="compositionally biased region" description="Basic and acidic residues" evidence="6">
    <location>
        <begin position="4722"/>
        <end position="4754"/>
    </location>
</feature>
<organism evidence="9">
    <name type="scientific">Selaginella moellendorffii</name>
    <name type="common">Spikemoss</name>
    <dbReference type="NCBI Taxonomy" id="88036"/>
    <lineage>
        <taxon>Eukaryota</taxon>
        <taxon>Viridiplantae</taxon>
        <taxon>Streptophyta</taxon>
        <taxon>Embryophyta</taxon>
        <taxon>Tracheophyta</taxon>
        <taxon>Lycopodiopsida</taxon>
        <taxon>Selaginellales</taxon>
        <taxon>Selaginellaceae</taxon>
        <taxon>Selaginella</taxon>
    </lineage>
</organism>
<feature type="region of interest" description="Disordered" evidence="6">
    <location>
        <begin position="2015"/>
        <end position="2040"/>
    </location>
</feature>
<comment type="subcellular location">
    <subcellularLocation>
        <location evidence="1">Cell projection</location>
        <location evidence="1">Cilium</location>
    </subcellularLocation>
    <subcellularLocation>
        <location evidence="2">Cytoplasm</location>
    </subcellularLocation>
</comment>
<dbReference type="InterPro" id="IPR010441">
    <property type="entry name" value="CH_2"/>
</dbReference>
<keyword evidence="9" id="KW-1185">Reference proteome</keyword>
<feature type="domain" description="Calponin-homology (CH)" evidence="7">
    <location>
        <begin position="4575"/>
        <end position="4690"/>
    </location>
</feature>
<dbReference type="Proteomes" id="UP000001514">
    <property type="component" value="Unassembled WGS sequence"/>
</dbReference>
<dbReference type="InterPro" id="IPR036872">
    <property type="entry name" value="CH_dom_sf"/>
</dbReference>
<reference evidence="8 9" key="1">
    <citation type="journal article" date="2011" name="Science">
        <title>The Selaginella genome identifies genetic changes associated with the evolution of vascular plants.</title>
        <authorList>
            <person name="Banks J.A."/>
            <person name="Nishiyama T."/>
            <person name="Hasebe M."/>
            <person name="Bowman J.L."/>
            <person name="Gribskov M."/>
            <person name="dePamphilis C."/>
            <person name="Albert V.A."/>
            <person name="Aono N."/>
            <person name="Aoyama T."/>
            <person name="Ambrose B.A."/>
            <person name="Ashton N.W."/>
            <person name="Axtell M.J."/>
            <person name="Barker E."/>
            <person name="Barker M.S."/>
            <person name="Bennetzen J.L."/>
            <person name="Bonawitz N.D."/>
            <person name="Chapple C."/>
            <person name="Cheng C."/>
            <person name="Correa L.G."/>
            <person name="Dacre M."/>
            <person name="DeBarry J."/>
            <person name="Dreyer I."/>
            <person name="Elias M."/>
            <person name="Engstrom E.M."/>
            <person name="Estelle M."/>
            <person name="Feng L."/>
            <person name="Finet C."/>
            <person name="Floyd S.K."/>
            <person name="Frommer W.B."/>
            <person name="Fujita T."/>
            <person name="Gramzow L."/>
            <person name="Gutensohn M."/>
            <person name="Harholt J."/>
            <person name="Hattori M."/>
            <person name="Heyl A."/>
            <person name="Hirai T."/>
            <person name="Hiwatashi Y."/>
            <person name="Ishikawa M."/>
            <person name="Iwata M."/>
            <person name="Karol K.G."/>
            <person name="Koehler B."/>
            <person name="Kolukisaoglu U."/>
            <person name="Kubo M."/>
            <person name="Kurata T."/>
            <person name="Lalonde S."/>
            <person name="Li K."/>
            <person name="Li Y."/>
            <person name="Litt A."/>
            <person name="Lyons E."/>
            <person name="Manning G."/>
            <person name="Maruyama T."/>
            <person name="Michael T.P."/>
            <person name="Mikami K."/>
            <person name="Miyazaki S."/>
            <person name="Morinaga S."/>
            <person name="Murata T."/>
            <person name="Mueller-Roeber B."/>
            <person name="Nelson D.R."/>
            <person name="Obara M."/>
            <person name="Oguri Y."/>
            <person name="Olmstead R.G."/>
            <person name="Onodera N."/>
            <person name="Petersen B.L."/>
            <person name="Pils B."/>
            <person name="Prigge M."/>
            <person name="Rensing S.A."/>
            <person name="Riano-Pachon D.M."/>
            <person name="Roberts A.W."/>
            <person name="Sato Y."/>
            <person name="Scheller H.V."/>
            <person name="Schulz B."/>
            <person name="Schulz C."/>
            <person name="Shakirov E.V."/>
            <person name="Shibagaki N."/>
            <person name="Shinohara N."/>
            <person name="Shippen D.E."/>
            <person name="Soerensen I."/>
            <person name="Sotooka R."/>
            <person name="Sugimoto N."/>
            <person name="Sugita M."/>
            <person name="Sumikawa N."/>
            <person name="Tanurdzic M."/>
            <person name="Theissen G."/>
            <person name="Ulvskov P."/>
            <person name="Wakazuki S."/>
            <person name="Weng J.K."/>
            <person name="Willats W.W."/>
            <person name="Wipf D."/>
            <person name="Wolf P.G."/>
            <person name="Yang L."/>
            <person name="Zimmer A.D."/>
            <person name="Zhu Q."/>
            <person name="Mitros T."/>
            <person name="Hellsten U."/>
            <person name="Loque D."/>
            <person name="Otillar R."/>
            <person name="Salamov A."/>
            <person name="Schmutz J."/>
            <person name="Shapiro H."/>
            <person name="Lindquist E."/>
            <person name="Lucas S."/>
            <person name="Rokhsar D."/>
            <person name="Grigoriev I.V."/>
        </authorList>
    </citation>
    <scope>NUCLEOTIDE SEQUENCE [LARGE SCALE GENOMIC DNA]</scope>
</reference>
<dbReference type="InterPro" id="IPR033305">
    <property type="entry name" value="Hydin-like"/>
</dbReference>
<proteinExistence type="predicted"/>
<dbReference type="InterPro" id="IPR058536">
    <property type="entry name" value="Ig_CFAP65_4th"/>
</dbReference>
<evidence type="ECO:0000313" key="8">
    <source>
        <dbReference type="EMBL" id="EFJ25653.1"/>
    </source>
</evidence>
<keyword evidence="5" id="KW-0966">Cell projection</keyword>
<feature type="compositionally biased region" description="Low complexity" evidence="6">
    <location>
        <begin position="1859"/>
        <end position="1877"/>
    </location>
</feature>
<dbReference type="Pfam" id="PF06294">
    <property type="entry name" value="CH_2"/>
    <property type="match status" value="1"/>
</dbReference>
<dbReference type="STRING" id="88036.D8RQG9"/>
<dbReference type="OMA" id="PCEWFVQ"/>
<dbReference type="Pfam" id="PF14874">
    <property type="entry name" value="PapD-like"/>
    <property type="match status" value="1"/>
</dbReference>
<evidence type="ECO:0000256" key="2">
    <source>
        <dbReference type="ARBA" id="ARBA00004496"/>
    </source>
</evidence>
<sequence>MKNNNESTSGIAGARTSHFTIKYKAYGNQPPPPSVKKRPSQHIREALDPPLAQRDGVIRPKPCIVNKHNFAEQRHQIVSSIPEDEPLFQPFPPEVVFTGYHAFKKYTTVLQLRNNDKVVRRVQLLSEDPLLTVELLQSGDQAVYSEIGSSKVACGMEVSYTIAFVPESDGDYMSELLAVTDREKFVIPVRCVGLKPMVDVPDEIIFPPTPAKCSYKKNVMIHNVGKKKAVFRLRTSEFFRVSPPTHNLDPGEFFQCCVYFFPRRVCTYEGELEVTFKENGDQLVSRLIGAGTELNVGLSTGVIAASTTYIRRTSHVTFQVFNNSSSLAYFLWPKFASKEELDEYVQQVGDYARDLPPPDAVVTSEDELLSSSIDKAFTITPAKGEVWPGTLVEITVTFCPPKPLRYLSTTYCLISGKSDAVPLQLQGLGVGPLAQFSPCELDLGELCLYSVNKFSVALENLGELDAHFRLMEALSSPMITFTFEPDTGTVEPNDVLAITVKVCGSLMGTFSEKFLWEVTDSIHTLSLAFRGSIIRPSFSVDTTELDFGPLSSPVSLPFQFRVLQPESGSQEFTVTPCYFILGPEEKKIVSIELVPWEERRYATVISLDIPKVGKDFATIPVQARCLAPTVTISCDCLDYGTCFLRYGYTKTLSLINDSLVPARYEIQAQEKETENLAILRLKAESGFIEPGSSLPLEFTLSTVALGDVSLSAIVSISGKEYTHYLIKVLATSVGPIIKIEKPISKKLHSARQQTEEADTEWVPALDFGKVQVLRDHHLSVVLRNACCIRAPLKISLGKKDSMYHLNLSDVPLDPFEAVELKVRAYMDDAGKFNDKVTILFEGGELFIPLSAVGVGSTLVCKEFQEGFVHFGDQFTLRHFSYTIEVQNMGRKPQTLAWDNDTTRKQRAINKSLAMEAADQKKSGNKKAALVVPEPVPVFTITPDKTVIKQYSPFSLTVSGYTTNPGHIQEDFTCKVTSAKDMYYLKISVDADMAALTLVFSETTLTFVQNNGWGKDGPHELSRTLTCENVSKLPLTFSLAVKPPFSINQAEWTLRAGGSGSVVVSLEKQDIAERHSTVLYGKLDILYTGTLERNGIDLIAHINYPNLSVNQSSLDFGCILELTYTRMHIELKNSSALDVWYSWMLDDGYGDGIHVSQNILQDSGGLKIPTNYIFDILPVRGYLEPGEQETVEVSYYGHCGYQCQVSAICEVKGGPDYIVALSAESGTIAHALSRVALDYNVQPFNKASTKEFTLSNPGKVPFKFAIDLGVLKGDVLREVTPMTGLLGPGTKQKFAASVYPGLPEKFMDSFTIQVAHFVPTTISILGSGAFPHILLDTTRVRSHKYLSLAAEAFHNAYMAMKTTPVVSARSNSVRMSTTAINDQQGPPLVEAEHPGGEQVSVVREVGTAPTTTGTVGDEWVLETTGNEVLSFGSEVLRAPSIDQVDSEIDRLLFKEHLIHENKETLDINKFVLNTHICDFENVTLGETTQKTVKVTNDGPLPVTFKINMATVKAKGITLDPDRLITLPPDSPKSSMDLVFKMRTDLPRFPAGPLECSVPLFIKEGPQLVLAFTAHVSKPVLEVSHEHLDFGAVQFGQCKILYLRLFSRGEVPCIWTAAKPDLGSCDIHDSTAFTCEPETGVIEAHKYVDLKVQFIPTQKKKAYFAVFFIDLLHNPVELKFACRGHSYVPIFTLEPSIIQLGPILPNAPEAAEIKYVIYNNAEEPVELYSLAFDPDYVKEEEILKTVEGYNERDQLFLERRSAGQPFWSHLKPGGSAKQEALQQPQPSPLEAAGKAGKSPSGSAPDVSEKPLVSHAKKLLIMLLGPPAVGKSTQAKQLSRRFSCPVVAMDDMVALTRRNRMSSTADGSSGTQASGSSTASVEINDFEKDLIATLRRNLESSECIYGAVFDGLNSHYTTTVSLAKCILYAAGLEPYDPENPQDDGKKKGGGEKKKAPAPPKGKKAEEEPTGPPIFPKTFWKGEATVYAITLKAQRSELSSHYQTVPDRDQCKKKVYVETAAKESQETEPAGEPPPPPASEPETPTFASEVLNHLKYYPYVSLFPSEEELDKYYASETDVQNLLGGAKAESHEEGAGTNRVACVAINALQNVGLVYEEELHFLPDMENVAPLPPAEVLQVVKRPHRRSSFISDPSSLKFAFFTSMAGEEEDSSGDPTAQGKKSKGGAEKAAGLQSEKYQIMLKRKTEYFTPLEALPEGHEMRTRWVVKPQQRVELLLRFWSQTVGEFEQKFVFEGLNGNHQARLMCKGVCAEPQIGCFYRHIKLPNTKVTPTQKLQKALFVSDRILDFGPLPTGRTADGFPNLPDSEHCKRLEIRNIGLFDLHVDFDVGEGSEAPGAGGAAGKKPAAKGGKPLFMLNPLGMDLKINDKQMLSIYCYPPQGLLGPLEGRMVCRIRDNPQPLECKVICLADTPRVDVDCKDLVNISALLLFWNVVGLENEPPELAFSETSGSLCALGSATVEVTFKAIQEKVFSQKLKLQVFEAKDAVKFNQELPLSITAEAYKIDIAIKYPSPPEDMPPDGGFNYGTLRVAQDSLKSLTMDNKGKYKVDFKFVHKTALTQELFTITPPGGTLEPKKQQKVDLHFNKEKTLQREVALKGSRDVELHLIECLTGKTEQIIPSVVTVHAVHSKFQLLPAQGIHFGSQICGNPPPPRLLTIVNLGKFDFAYKLVSTLAPPAPEAAAAAEKGKKTDKKGGGGGASGEPLELNSFTVVPASGTVLPGSHMELSVFFKVDTPCLTSETFHIEIADMNPFLYPGGVAYELSGEACIPGISTEPRTIFYEHHVVDEIDLLAPIPSFGTYSRKDEMFSFGPVIINHEKAALDASAGGNKDKPAVVAAHKKGARDVCMTARLRIENPLRVPCSVELVLRRPGEAAAKSGGKEKLPAKGGGGGGDDLLCMELSPLTADIPPLEYQFVTISFKPLALQKYTGLLEVLVKGRESPQFTCHIQGEGTLPHLFAESPSAVSPLGFPWLDFPRLLVGKSHTLPIVLVNNGLVPAVARLELAGDASDGLESWLDMSQVTEQGAVPLLVGKKLTFPVGCVETASVTFTPRAAQQYKQDIMVVVDDNPFDAVTISITGEGYSEEVVCLGLPKALDDAICFDDCGVGGSTHVIFTLKNTSPLKHWRFGWSDAPAFVSFRPALGHLHAGASKQVTATFSPTEAVEYVDKDIYLQLCNIVYIGQGGEEEEPPPDWDDTMLPPPNEDTPPEGGKGKGGKAAPPAAAAKGGKGGNAGAAPELTIDSNINPAEPALEVVKGSAKLVAYKLHAVADNARYECSVQAVQFRTTMMFQVRTYPLVVKSLSKASMPFSWRVEKADGSVEAEEQSMYAVEPACGVLRPGLDAHFVLKFCPLEVHECSRVVACHIPTLEQPLRLPVCGSVTRPWCHFELPRSDYASRRDGHFPGPDGELGPLDAGIHIIEFDSLGCNMRNVKYFTAVNPTNVAYKFVWEEKKSQSLRWTAYDLEPITDDDVFPRPFRCMTRRGLIPGGKRFEMGFEYTPMRLELHESFWTLRIPDKRIEVNFLLVGNVKKPELSLSCSHVDFGQVLVKARVKQTIYLHNPEPGPFAFNFDKLSYSPSQPGQVAVLTFTPSSGIVAQGATIPVELLFSPALEGDHSFDIVCNLRMASPLFMSVKAEAYLYHEKLYLEGGDDGRPLALVAKEAFRLDYGRVMINSRVYRKFILTNSGKAAFHFMWGCGSDSALLRAEPVAELVTKDEQLTCDLLFHPTAERTFVDLPIVCQIMHGNKYLIHLNATCYRPRIKFSFHDFDFGARFLHQPGLTPPSTDLTLSNEGDEVITCELLYENTSFLEVEYVNMSLSPGQNHTIRVTFKPDAFVLYREAVKFQICGLDTVTISVRGEGVPVLLELVDPRQRYLSFGVVRLGKTAKQHVQITNKSKILAPISFEPSANALGKLGITCLPAQGIQLPPRYTRPMELVFTPQARMTKFTEGLVLEVAGTQSRVLTVSGICHAVVVKLNQSVLPFDIVTLGSKVTKKIQLENHGDLATNFAWDTTKCEADFTIFPMEGFLTPRQVSKLDVTFHPSAANPDMRIEDIPCQVEGGEPLHLTLLGGCVEQGAPAETLKFMTAVRATESKMIQLKNPTTQNWLVHPVISHPYWSGAVTVQVPANQSLGYSLTYRPLTMSNTHRATISFPLPFGGLVSYQLSGEAGPPPPEASIKLDAKARLTLPFSLHVPNWLKATQQFAVMVSMVQGDATTVIKGPKTIDVPGLSNKECVLYFKAHKPGSTMSTVTFKNEESGEYSLFNVTVETGRADIVESVLLECFVRQQASRTLRLRNPLDRPVVFKTSCTGQGVVLPAQVQADAMSSAAVDVAFRPLVQGSSQCSLSLHSDDLGEFEYQLTLKSVAAPSEAPLLFSVPLGNQLVQTFHFRHTLPVKATYNCLLSQAAIDGGFTAEPSMVQANPAPPDGLDLQVQVVFEPSRIMDEFQGLLTLKSPEGSDFCCQLLASCSSPSPQGPFFIKGSGQINFKNVYNDTVQFNYTTDNPAFVVSKGEKMQSKKQSKLVVSYKPEAPNAPKTGRLTVTCNETDDVWSWMWHLKSFLDFILGFVVEADLIDQLSAESFQVDGIPLSRPKRNIARDFSDGVLAAEVVAHYCPRLVDIHNYSAANSLAQKIYNWNTLNNKVFRRLSFSLTKEDVEAVANAENQMIERILKLLKYKIAKYRPIKTESMKHEPNGHGNYPIKRPPPRMFTPPSRGHERGLSGSPKRTDSPERQEKDGMNESQKDIQLRELRETIELLEAKVMKLEQLVSLKDHKIQVLTGKPSRPTRP</sequence>
<feature type="region of interest" description="Disordered" evidence="6">
    <location>
        <begin position="1857"/>
        <end position="1877"/>
    </location>
</feature>
<dbReference type="GO" id="GO:0003341">
    <property type="term" value="P:cilium movement"/>
    <property type="evidence" value="ECO:0000318"/>
    <property type="project" value="GO_Central"/>
</dbReference>
<feature type="region of interest" description="Disordered" evidence="6">
    <location>
        <begin position="2163"/>
        <end position="2186"/>
    </location>
</feature>
<dbReference type="InterPro" id="IPR027417">
    <property type="entry name" value="P-loop_NTPase"/>
</dbReference>
<feature type="region of interest" description="Disordered" evidence="6">
    <location>
        <begin position="1930"/>
        <end position="1973"/>
    </location>
</feature>
<dbReference type="KEGG" id="smo:SELMODRAFT_450466"/>
<feature type="compositionally biased region" description="Acidic residues" evidence="6">
    <location>
        <begin position="3197"/>
        <end position="3208"/>
    </location>
</feature>
<feature type="compositionally biased region" description="Basic and acidic residues" evidence="6">
    <location>
        <begin position="2699"/>
        <end position="2708"/>
    </location>
</feature>
<feature type="region of interest" description="Disordered" evidence="6">
    <location>
        <begin position="2695"/>
        <end position="2715"/>
    </location>
</feature>
<accession>D8RQG9</accession>
<feature type="compositionally biased region" description="Basic and acidic residues" evidence="6">
    <location>
        <begin position="1939"/>
        <end position="1951"/>
    </location>
</feature>
<dbReference type="SUPFAM" id="SSF49354">
    <property type="entry name" value="PapD-like"/>
    <property type="match status" value="1"/>
</dbReference>
<dbReference type="InParanoid" id="D8RQG9"/>
<dbReference type="InterPro" id="IPR001715">
    <property type="entry name" value="CH_dom"/>
</dbReference>
<dbReference type="GO" id="GO:1904158">
    <property type="term" value="P:axonemal central apparatus assembly"/>
    <property type="evidence" value="ECO:0000318"/>
    <property type="project" value="GO_Central"/>
</dbReference>
<evidence type="ECO:0000256" key="4">
    <source>
        <dbReference type="ARBA" id="ARBA00023069"/>
    </source>
</evidence>
<dbReference type="Gene3D" id="2.60.40.10">
    <property type="entry name" value="Immunoglobulins"/>
    <property type="match status" value="23"/>
</dbReference>
<protein>
    <submittedName>
        <fullName evidence="8">Hydin-like protein</fullName>
    </submittedName>
</protein>
<gene>
    <name evidence="8" type="primary">HY3</name>
    <name evidence="8" type="ORF">SELMODRAFT_450466</name>
</gene>
<feature type="region of interest" description="Disordered" evidence="6">
    <location>
        <begin position="21"/>
        <end position="42"/>
    </location>
</feature>
<feature type="compositionally biased region" description="Low complexity" evidence="6">
    <location>
        <begin position="3229"/>
        <end position="3238"/>
    </location>
</feature>
<dbReference type="Pfam" id="PF24507">
    <property type="entry name" value="Ig_CFAP65_4th"/>
    <property type="match status" value="1"/>
</dbReference>
<evidence type="ECO:0000256" key="6">
    <source>
        <dbReference type="SAM" id="MobiDB-lite"/>
    </source>
</evidence>
<dbReference type="InterPro" id="IPR013783">
    <property type="entry name" value="Ig-like_fold"/>
</dbReference>
<dbReference type="SUPFAM" id="SSF52540">
    <property type="entry name" value="P-loop containing nucleoside triphosphate hydrolases"/>
    <property type="match status" value="1"/>
</dbReference>
<feature type="region of interest" description="Disordered" evidence="6">
    <location>
        <begin position="1766"/>
        <end position="1806"/>
    </location>
</feature>
<dbReference type="PROSITE" id="PS50021">
    <property type="entry name" value="CH"/>
    <property type="match status" value="1"/>
</dbReference>
<name>D8RQG9_SELML</name>
<dbReference type="PANTHER" id="PTHR23053:SF0">
    <property type="entry name" value="HYDROCEPHALUS-INDUCING PROTEIN HOMOLOG"/>
    <property type="match status" value="1"/>
</dbReference>
<feature type="region of interest" description="Disordered" evidence="6">
    <location>
        <begin position="3196"/>
        <end position="3247"/>
    </location>
</feature>
<dbReference type="Pfam" id="PF22544">
    <property type="entry name" value="HYDIN_VesB_CFA65-like_Ig"/>
    <property type="match status" value="2"/>
</dbReference>
<dbReference type="Gene3D" id="1.10.418.10">
    <property type="entry name" value="Calponin-like domain"/>
    <property type="match status" value="1"/>
</dbReference>
<evidence type="ECO:0000313" key="9">
    <source>
        <dbReference type="Proteomes" id="UP000001514"/>
    </source>
</evidence>
<evidence type="ECO:0000256" key="1">
    <source>
        <dbReference type="ARBA" id="ARBA00004138"/>
    </source>
</evidence>
<evidence type="ECO:0000256" key="5">
    <source>
        <dbReference type="ARBA" id="ARBA00023273"/>
    </source>
</evidence>
<dbReference type="InterPro" id="IPR053879">
    <property type="entry name" value="HYDIN_VesB_CFA65-like_Ig"/>
</dbReference>
<dbReference type="FunFam" id="1.10.418.10:FF:000059">
    <property type="entry name" value="RIKEN cDNA 6430531B16 gene"/>
    <property type="match status" value="1"/>
</dbReference>
<dbReference type="Gramene" id="EFJ25653">
    <property type="protein sequence ID" value="EFJ25653"/>
    <property type="gene ID" value="SELMODRAFT_450466"/>
</dbReference>
<dbReference type="eggNOG" id="ENOG502QQ4F">
    <property type="taxonomic scope" value="Eukaryota"/>
</dbReference>
<keyword evidence="3" id="KW-0963">Cytoplasm</keyword>
<dbReference type="PANTHER" id="PTHR23053">
    <property type="entry name" value="DLEC1 DELETED IN LUNG AND ESOPHAGEAL CANCER 1"/>
    <property type="match status" value="1"/>
</dbReference>
<dbReference type="HOGENOM" id="CLU_000116_1_0_1"/>
<dbReference type="GO" id="GO:0005930">
    <property type="term" value="C:axoneme"/>
    <property type="evidence" value="ECO:0000318"/>
    <property type="project" value="GO_Central"/>
</dbReference>
<feature type="region of interest" description="Disordered" evidence="6">
    <location>
        <begin position="4695"/>
        <end position="4754"/>
    </location>
</feature>
<evidence type="ECO:0000259" key="7">
    <source>
        <dbReference type="PROSITE" id="PS50021"/>
    </source>
</evidence>
<dbReference type="InterPro" id="IPR008962">
    <property type="entry name" value="PapD-like_sf"/>
</dbReference>
<dbReference type="EMBL" id="GL377586">
    <property type="protein sequence ID" value="EFJ25653.1"/>
    <property type="molecule type" value="Genomic_DNA"/>
</dbReference>